<keyword evidence="7" id="KW-1185">Reference proteome</keyword>
<dbReference type="SMART" id="SM00184">
    <property type="entry name" value="RING"/>
    <property type="match status" value="1"/>
</dbReference>
<keyword evidence="3" id="KW-0862">Zinc</keyword>
<evidence type="ECO:0000256" key="2">
    <source>
        <dbReference type="ARBA" id="ARBA00022771"/>
    </source>
</evidence>
<evidence type="ECO:0000256" key="4">
    <source>
        <dbReference type="PROSITE-ProRule" id="PRU00175"/>
    </source>
</evidence>
<evidence type="ECO:0000313" key="6">
    <source>
        <dbReference type="EMBL" id="KAH9315448.1"/>
    </source>
</evidence>
<sequence length="147" mass="16261">METISVECFTSVTSVKDMQTSAEAVQNEDKLATGCKQLCLESRQSSEGLLSEKGAGETALKTVGKKECDDKQKGILNTTVPENSDAFWLCAICHDRILPEETAQIKGCEHAYCVTCILRWASYKADCWCPQCKLPFSFLFVYKALDG</sequence>
<keyword evidence="2 4" id="KW-0863">Zinc-finger</keyword>
<evidence type="ECO:0000313" key="7">
    <source>
        <dbReference type="Proteomes" id="UP000824469"/>
    </source>
</evidence>
<dbReference type="SUPFAM" id="SSF57850">
    <property type="entry name" value="RING/U-box"/>
    <property type="match status" value="1"/>
</dbReference>
<proteinExistence type="predicted"/>
<accession>A0AA38G599</accession>
<feature type="domain" description="RING-type" evidence="5">
    <location>
        <begin position="90"/>
        <end position="133"/>
    </location>
</feature>
<dbReference type="Gene3D" id="3.30.40.10">
    <property type="entry name" value="Zinc/RING finger domain, C3HC4 (zinc finger)"/>
    <property type="match status" value="1"/>
</dbReference>
<dbReference type="PANTHER" id="PTHR47361">
    <property type="entry name" value="RING/U-BOX SUPERFAMILY PROTEIN"/>
    <property type="match status" value="1"/>
</dbReference>
<dbReference type="EMBL" id="JAHRHJ020000005">
    <property type="protein sequence ID" value="KAH9315448.1"/>
    <property type="molecule type" value="Genomic_DNA"/>
</dbReference>
<dbReference type="InterPro" id="IPR001841">
    <property type="entry name" value="Znf_RING"/>
</dbReference>
<dbReference type="Proteomes" id="UP000824469">
    <property type="component" value="Unassembled WGS sequence"/>
</dbReference>
<dbReference type="InterPro" id="IPR017907">
    <property type="entry name" value="Znf_RING_CS"/>
</dbReference>
<dbReference type="PROSITE" id="PS50089">
    <property type="entry name" value="ZF_RING_2"/>
    <property type="match status" value="1"/>
</dbReference>
<name>A0AA38G599_TAXCH</name>
<dbReference type="PANTHER" id="PTHR47361:SF4">
    <property type="entry name" value="RING_U-BOX SUPERFAMILY PROTEIN"/>
    <property type="match status" value="1"/>
</dbReference>
<comment type="caution">
    <text evidence="6">The sequence shown here is derived from an EMBL/GenBank/DDBJ whole genome shotgun (WGS) entry which is preliminary data.</text>
</comment>
<gene>
    <name evidence="6" type="ORF">KI387_024075</name>
</gene>
<evidence type="ECO:0000256" key="1">
    <source>
        <dbReference type="ARBA" id="ARBA00022723"/>
    </source>
</evidence>
<dbReference type="AlphaFoldDB" id="A0AA38G599"/>
<dbReference type="Pfam" id="PF13639">
    <property type="entry name" value="zf-RING_2"/>
    <property type="match status" value="1"/>
</dbReference>
<dbReference type="PROSITE" id="PS00518">
    <property type="entry name" value="ZF_RING_1"/>
    <property type="match status" value="1"/>
</dbReference>
<dbReference type="OMA" id="EDIMTEC"/>
<organism evidence="6 7">
    <name type="scientific">Taxus chinensis</name>
    <name type="common">Chinese yew</name>
    <name type="synonym">Taxus wallichiana var. chinensis</name>
    <dbReference type="NCBI Taxonomy" id="29808"/>
    <lineage>
        <taxon>Eukaryota</taxon>
        <taxon>Viridiplantae</taxon>
        <taxon>Streptophyta</taxon>
        <taxon>Embryophyta</taxon>
        <taxon>Tracheophyta</taxon>
        <taxon>Spermatophyta</taxon>
        <taxon>Pinopsida</taxon>
        <taxon>Pinidae</taxon>
        <taxon>Conifers II</taxon>
        <taxon>Cupressales</taxon>
        <taxon>Taxaceae</taxon>
        <taxon>Taxus</taxon>
    </lineage>
</organism>
<keyword evidence="1" id="KW-0479">Metal-binding</keyword>
<protein>
    <recommendedName>
        <fullName evidence="5">RING-type domain-containing protein</fullName>
    </recommendedName>
</protein>
<evidence type="ECO:0000256" key="3">
    <source>
        <dbReference type="ARBA" id="ARBA00022833"/>
    </source>
</evidence>
<dbReference type="GO" id="GO:0008270">
    <property type="term" value="F:zinc ion binding"/>
    <property type="evidence" value="ECO:0007669"/>
    <property type="project" value="UniProtKB-KW"/>
</dbReference>
<reference evidence="6 7" key="1">
    <citation type="journal article" date="2021" name="Nat. Plants">
        <title>The Taxus genome provides insights into paclitaxel biosynthesis.</title>
        <authorList>
            <person name="Xiong X."/>
            <person name="Gou J."/>
            <person name="Liao Q."/>
            <person name="Li Y."/>
            <person name="Zhou Q."/>
            <person name="Bi G."/>
            <person name="Li C."/>
            <person name="Du R."/>
            <person name="Wang X."/>
            <person name="Sun T."/>
            <person name="Guo L."/>
            <person name="Liang H."/>
            <person name="Lu P."/>
            <person name="Wu Y."/>
            <person name="Zhang Z."/>
            <person name="Ro D.K."/>
            <person name="Shang Y."/>
            <person name="Huang S."/>
            <person name="Yan J."/>
        </authorList>
    </citation>
    <scope>NUCLEOTIDE SEQUENCE [LARGE SCALE GENOMIC DNA]</scope>
    <source>
        <strain evidence="6">Ta-2019</strain>
    </source>
</reference>
<feature type="non-terminal residue" evidence="6">
    <location>
        <position position="1"/>
    </location>
</feature>
<evidence type="ECO:0000259" key="5">
    <source>
        <dbReference type="PROSITE" id="PS50089"/>
    </source>
</evidence>
<dbReference type="InterPro" id="IPR013083">
    <property type="entry name" value="Znf_RING/FYVE/PHD"/>
</dbReference>